<reference evidence="4" key="2">
    <citation type="submission" date="2021-04" db="EMBL/GenBank/DDBJ databases">
        <authorList>
            <person name="Gilroy R."/>
        </authorList>
    </citation>
    <scope>NUCLEOTIDE SEQUENCE</scope>
    <source>
        <strain evidence="4">811</strain>
    </source>
</reference>
<protein>
    <recommendedName>
        <fullName evidence="2">Anti-sigma factor antagonist</fullName>
    </recommendedName>
</protein>
<proteinExistence type="inferred from homology"/>
<dbReference type="GO" id="GO:0043856">
    <property type="term" value="F:anti-sigma factor antagonist activity"/>
    <property type="evidence" value="ECO:0007669"/>
    <property type="project" value="InterPro"/>
</dbReference>
<evidence type="ECO:0000259" key="3">
    <source>
        <dbReference type="PROSITE" id="PS50801"/>
    </source>
</evidence>
<dbReference type="Gene3D" id="3.30.750.24">
    <property type="entry name" value="STAS domain"/>
    <property type="match status" value="1"/>
</dbReference>
<dbReference type="Pfam" id="PF01740">
    <property type="entry name" value="STAS"/>
    <property type="match status" value="1"/>
</dbReference>
<accession>A0A9D1V793</accession>
<reference evidence="4" key="1">
    <citation type="journal article" date="2021" name="PeerJ">
        <title>Extensive microbial diversity within the chicken gut microbiome revealed by metagenomics and culture.</title>
        <authorList>
            <person name="Gilroy R."/>
            <person name="Ravi A."/>
            <person name="Getino M."/>
            <person name="Pursley I."/>
            <person name="Horton D.L."/>
            <person name="Alikhan N.F."/>
            <person name="Baker D."/>
            <person name="Gharbi K."/>
            <person name="Hall N."/>
            <person name="Watson M."/>
            <person name="Adriaenssens E.M."/>
            <person name="Foster-Nyarko E."/>
            <person name="Jarju S."/>
            <person name="Secka A."/>
            <person name="Antonio M."/>
            <person name="Oren A."/>
            <person name="Chaudhuri R.R."/>
            <person name="La Ragione R."/>
            <person name="Hildebrand F."/>
            <person name="Pallen M.J."/>
        </authorList>
    </citation>
    <scope>NUCLEOTIDE SEQUENCE</scope>
    <source>
        <strain evidence="4">811</strain>
    </source>
</reference>
<dbReference type="PROSITE" id="PS50801">
    <property type="entry name" value="STAS"/>
    <property type="match status" value="1"/>
</dbReference>
<gene>
    <name evidence="4" type="ORF">H9741_03020</name>
</gene>
<feature type="domain" description="STAS" evidence="3">
    <location>
        <begin position="1"/>
        <end position="102"/>
    </location>
</feature>
<name>A0A9D1V793_9FIRM</name>
<dbReference type="InterPro" id="IPR036513">
    <property type="entry name" value="STAS_dom_sf"/>
</dbReference>
<evidence type="ECO:0000256" key="2">
    <source>
        <dbReference type="RuleBase" id="RU003749"/>
    </source>
</evidence>
<dbReference type="AlphaFoldDB" id="A0A9D1V793"/>
<dbReference type="CDD" id="cd07043">
    <property type="entry name" value="STAS_anti-anti-sigma_factors"/>
    <property type="match status" value="1"/>
</dbReference>
<sequence>MDVAGKACSGTLYIFLSGELDEYSAVRARAEADELIRAHAGCSRVVFDLSGVHFMDSAGIGFLLGRYKQLSRSKTPAYIRSPDLAADKILTMSGVYSLIPKI</sequence>
<evidence type="ECO:0000313" key="4">
    <source>
        <dbReference type="EMBL" id="HIX07416.1"/>
    </source>
</evidence>
<dbReference type="InterPro" id="IPR003658">
    <property type="entry name" value="Anti-sigma_ant"/>
</dbReference>
<dbReference type="SUPFAM" id="SSF52091">
    <property type="entry name" value="SpoIIaa-like"/>
    <property type="match status" value="1"/>
</dbReference>
<dbReference type="EMBL" id="DXFX01000040">
    <property type="protein sequence ID" value="HIX07416.1"/>
    <property type="molecule type" value="Genomic_DNA"/>
</dbReference>
<organism evidence="4 5">
    <name type="scientific">Candidatus Borkfalkia faecipullorum</name>
    <dbReference type="NCBI Taxonomy" id="2838510"/>
    <lineage>
        <taxon>Bacteria</taxon>
        <taxon>Bacillati</taxon>
        <taxon>Bacillota</taxon>
        <taxon>Clostridia</taxon>
        <taxon>Christensenellales</taxon>
        <taxon>Christensenellaceae</taxon>
        <taxon>Candidatus Borkfalkia</taxon>
    </lineage>
</organism>
<comment type="caution">
    <text evidence="4">The sequence shown here is derived from an EMBL/GenBank/DDBJ whole genome shotgun (WGS) entry which is preliminary data.</text>
</comment>
<comment type="similarity">
    <text evidence="1 2">Belongs to the anti-sigma-factor antagonist family.</text>
</comment>
<dbReference type="Proteomes" id="UP000824204">
    <property type="component" value="Unassembled WGS sequence"/>
</dbReference>
<evidence type="ECO:0000313" key="5">
    <source>
        <dbReference type="Proteomes" id="UP000824204"/>
    </source>
</evidence>
<dbReference type="NCBIfam" id="TIGR00377">
    <property type="entry name" value="ant_ant_sig"/>
    <property type="match status" value="1"/>
</dbReference>
<dbReference type="InterPro" id="IPR002645">
    <property type="entry name" value="STAS_dom"/>
</dbReference>
<evidence type="ECO:0000256" key="1">
    <source>
        <dbReference type="ARBA" id="ARBA00009013"/>
    </source>
</evidence>